<dbReference type="GO" id="GO:0005886">
    <property type="term" value="C:plasma membrane"/>
    <property type="evidence" value="ECO:0007669"/>
    <property type="project" value="UniProtKB-SubCell"/>
</dbReference>
<keyword evidence="5 10" id="KW-1133">Transmembrane helix</keyword>
<comment type="caution">
    <text evidence="12">The sequence shown here is derived from an EMBL/GenBank/DDBJ whole genome shotgun (WGS) entry which is preliminary data.</text>
</comment>
<name>A0A1X1W3N9_MYCIR</name>
<dbReference type="GO" id="GO:0019646">
    <property type="term" value="P:aerobic electron transport chain"/>
    <property type="evidence" value="ECO:0007669"/>
    <property type="project" value="InterPro"/>
</dbReference>
<evidence type="ECO:0000256" key="6">
    <source>
        <dbReference type="ARBA" id="ARBA00023136"/>
    </source>
</evidence>
<evidence type="ECO:0000256" key="4">
    <source>
        <dbReference type="ARBA" id="ARBA00022692"/>
    </source>
</evidence>
<gene>
    <name evidence="12" type="ORF">AWC12_29490</name>
</gene>
<evidence type="ECO:0000313" key="12">
    <source>
        <dbReference type="EMBL" id="ORV81161.1"/>
    </source>
</evidence>
<accession>A0A1X1W3N9</accession>
<feature type="transmembrane region" description="Helical" evidence="10">
    <location>
        <begin position="182"/>
        <end position="201"/>
    </location>
</feature>
<dbReference type="PANTHER" id="PTHR11403">
    <property type="entry name" value="CYTOCHROME C OXIDASE SUBUNIT III"/>
    <property type="match status" value="1"/>
</dbReference>
<reference evidence="12 13" key="1">
    <citation type="submission" date="2016-01" db="EMBL/GenBank/DDBJ databases">
        <title>The new phylogeny of the genus Mycobacterium.</title>
        <authorList>
            <person name="Tarcisio F."/>
            <person name="Conor M."/>
            <person name="Antonella G."/>
            <person name="Elisabetta G."/>
            <person name="Giulia F.S."/>
            <person name="Sara T."/>
            <person name="Anna F."/>
            <person name="Clotilde B."/>
            <person name="Roberto B."/>
            <person name="Veronica D.S."/>
            <person name="Fabio R."/>
            <person name="Monica P."/>
            <person name="Olivier J."/>
            <person name="Enrico T."/>
            <person name="Nicola S."/>
        </authorList>
    </citation>
    <scope>NUCLEOTIDE SEQUENCE [LARGE SCALE GENOMIC DNA]</scope>
    <source>
        <strain evidence="12 13">DSM 45541</strain>
    </source>
</reference>
<feature type="transmembrane region" description="Helical" evidence="10">
    <location>
        <begin position="62"/>
        <end position="81"/>
    </location>
</feature>
<dbReference type="InterPro" id="IPR000298">
    <property type="entry name" value="Cyt_c_oxidase-like_su3"/>
</dbReference>
<keyword evidence="6 10" id="KW-0472">Membrane</keyword>
<dbReference type="AlphaFoldDB" id="A0A1X1W3N9"/>
<evidence type="ECO:0000256" key="2">
    <source>
        <dbReference type="ARBA" id="ARBA00010581"/>
    </source>
</evidence>
<dbReference type="InterPro" id="IPR035973">
    <property type="entry name" value="Cyt_c_oxidase_su3-like_sf"/>
</dbReference>
<evidence type="ECO:0000313" key="13">
    <source>
        <dbReference type="Proteomes" id="UP000193622"/>
    </source>
</evidence>
<comment type="subcellular location">
    <subcellularLocation>
        <location evidence="9">Cell membrane</location>
        <topology evidence="9">Multi-pass membrane protein</topology>
    </subcellularLocation>
    <subcellularLocation>
        <location evidence="1">Membrane</location>
        <topology evidence="1">Multi-pass membrane protein</topology>
    </subcellularLocation>
</comment>
<dbReference type="PANTHER" id="PTHR11403:SF6">
    <property type="entry name" value="NITRIC OXIDE REDUCTASE SUBUNIT E"/>
    <property type="match status" value="1"/>
</dbReference>
<comment type="similarity">
    <text evidence="2 9">Belongs to the cytochrome c oxidase subunit 3 family.</text>
</comment>
<organism evidence="12 13">
    <name type="scientific">Mycolicibacterium iranicum</name>
    <name type="common">Mycobacterium iranicum</name>
    <dbReference type="NCBI Taxonomy" id="912594"/>
    <lineage>
        <taxon>Bacteria</taxon>
        <taxon>Bacillati</taxon>
        <taxon>Actinomycetota</taxon>
        <taxon>Actinomycetes</taxon>
        <taxon>Mycobacteriales</taxon>
        <taxon>Mycobacteriaceae</taxon>
        <taxon>Mycolicibacterium</taxon>
    </lineage>
</organism>
<sequence length="202" mass="22242">MSDTQAQARSTAGAPGTGHLPGDVAIWVMVLGDLIIFGSYFVIFMVHRTMAAPEFLAAQQHLNLTIGALNTVVLLTSSWFVARSVVKARAGDIAAALRLTYFGGACGVAFIAIKAYEWTAKITAGQTMGGSSQFGEFFNFYYMLTGVHLFHVLLGLLIMGIVVRELRNPRKRRMSMVESGAIYWHMVDLLWVVIFGLLYVMR</sequence>
<dbReference type="Gene3D" id="1.20.120.80">
    <property type="entry name" value="Cytochrome c oxidase, subunit III, four-helix bundle"/>
    <property type="match status" value="1"/>
</dbReference>
<evidence type="ECO:0000256" key="8">
    <source>
        <dbReference type="ARBA" id="ARBA00047816"/>
    </source>
</evidence>
<evidence type="ECO:0000259" key="11">
    <source>
        <dbReference type="PROSITE" id="PS50253"/>
    </source>
</evidence>
<evidence type="ECO:0000256" key="3">
    <source>
        <dbReference type="ARBA" id="ARBA00022347"/>
    </source>
</evidence>
<dbReference type="SUPFAM" id="SSF81452">
    <property type="entry name" value="Cytochrome c oxidase subunit III-like"/>
    <property type="match status" value="1"/>
</dbReference>
<dbReference type="Proteomes" id="UP000193622">
    <property type="component" value="Unassembled WGS sequence"/>
</dbReference>
<evidence type="ECO:0000256" key="9">
    <source>
        <dbReference type="RuleBase" id="RU003376"/>
    </source>
</evidence>
<comment type="catalytic activity">
    <reaction evidence="8">
        <text>4 Fe(II)-[cytochrome c] + O2 + 8 H(+)(in) = 4 Fe(III)-[cytochrome c] + 2 H2O + 4 H(+)(out)</text>
        <dbReference type="Rhea" id="RHEA:11436"/>
        <dbReference type="Rhea" id="RHEA-COMP:10350"/>
        <dbReference type="Rhea" id="RHEA-COMP:14399"/>
        <dbReference type="ChEBI" id="CHEBI:15377"/>
        <dbReference type="ChEBI" id="CHEBI:15378"/>
        <dbReference type="ChEBI" id="CHEBI:15379"/>
        <dbReference type="ChEBI" id="CHEBI:29033"/>
        <dbReference type="ChEBI" id="CHEBI:29034"/>
        <dbReference type="EC" id="7.1.1.9"/>
    </reaction>
</comment>
<evidence type="ECO:0000256" key="5">
    <source>
        <dbReference type="ARBA" id="ARBA00022989"/>
    </source>
</evidence>
<dbReference type="EMBL" id="LQPC01000076">
    <property type="protein sequence ID" value="ORV81161.1"/>
    <property type="molecule type" value="Genomic_DNA"/>
</dbReference>
<feature type="domain" description="Heme-copper oxidase subunit III family profile" evidence="11">
    <location>
        <begin position="24"/>
        <end position="202"/>
    </location>
</feature>
<keyword evidence="4 9" id="KW-0812">Transmembrane</keyword>
<dbReference type="Pfam" id="PF00510">
    <property type="entry name" value="COX3"/>
    <property type="match status" value="1"/>
</dbReference>
<evidence type="ECO:0000256" key="7">
    <source>
        <dbReference type="ARBA" id="ARBA00031400"/>
    </source>
</evidence>
<feature type="transmembrane region" description="Helical" evidence="10">
    <location>
        <begin position="24"/>
        <end position="46"/>
    </location>
</feature>
<feature type="transmembrane region" description="Helical" evidence="10">
    <location>
        <begin position="137"/>
        <end position="162"/>
    </location>
</feature>
<dbReference type="InterPro" id="IPR013833">
    <property type="entry name" value="Cyt_c_oxidase_su3_a-hlx"/>
</dbReference>
<protein>
    <recommendedName>
        <fullName evidence="3">Probable cytochrome c oxidase subunit 3</fullName>
    </recommendedName>
    <alternativeName>
        <fullName evidence="7">Cytochrome aa3 subunit 3</fullName>
    </alternativeName>
</protein>
<evidence type="ECO:0000256" key="10">
    <source>
        <dbReference type="SAM" id="Phobius"/>
    </source>
</evidence>
<evidence type="ECO:0000256" key="1">
    <source>
        <dbReference type="ARBA" id="ARBA00004141"/>
    </source>
</evidence>
<dbReference type="PROSITE" id="PS50253">
    <property type="entry name" value="COX3"/>
    <property type="match status" value="1"/>
</dbReference>
<dbReference type="GO" id="GO:0004129">
    <property type="term" value="F:cytochrome-c oxidase activity"/>
    <property type="evidence" value="ECO:0007669"/>
    <property type="project" value="UniProtKB-EC"/>
</dbReference>
<feature type="transmembrane region" description="Helical" evidence="10">
    <location>
        <begin position="93"/>
        <end position="116"/>
    </location>
</feature>
<dbReference type="InterPro" id="IPR024791">
    <property type="entry name" value="Cyt_c/ubiquinol_Oxase_su3"/>
</dbReference>
<proteinExistence type="inferred from homology"/>